<feature type="transmembrane region" description="Helical" evidence="1">
    <location>
        <begin position="30"/>
        <end position="51"/>
    </location>
</feature>
<evidence type="ECO:0000256" key="1">
    <source>
        <dbReference type="SAM" id="Phobius"/>
    </source>
</evidence>
<accession>G0UTX6</accession>
<keyword evidence="1" id="KW-1133">Transmembrane helix</keyword>
<keyword evidence="1" id="KW-0812">Transmembrane</keyword>
<protein>
    <submittedName>
        <fullName evidence="2">Uncharacterized protein</fullName>
    </submittedName>
</protein>
<name>G0UTX6_TRYCI</name>
<organism evidence="2">
    <name type="scientific">Trypanosoma congolense (strain IL3000)</name>
    <dbReference type="NCBI Taxonomy" id="1068625"/>
    <lineage>
        <taxon>Eukaryota</taxon>
        <taxon>Discoba</taxon>
        <taxon>Euglenozoa</taxon>
        <taxon>Kinetoplastea</taxon>
        <taxon>Metakinetoplastina</taxon>
        <taxon>Trypanosomatida</taxon>
        <taxon>Trypanosomatidae</taxon>
        <taxon>Trypanosoma</taxon>
        <taxon>Nannomonas</taxon>
    </lineage>
</organism>
<dbReference type="AlphaFoldDB" id="G0UTX6"/>
<proteinExistence type="predicted"/>
<dbReference type="EMBL" id="HE575322">
    <property type="protein sequence ID" value="CCC92840.1"/>
    <property type="molecule type" value="Genomic_DNA"/>
</dbReference>
<reference evidence="2" key="1">
    <citation type="journal article" date="2012" name="Proc. Natl. Acad. Sci. U.S.A.">
        <title>Antigenic diversity is generated by distinct evolutionary mechanisms in African trypanosome species.</title>
        <authorList>
            <person name="Jackson A.P."/>
            <person name="Berry A."/>
            <person name="Aslett M."/>
            <person name="Allison H.C."/>
            <person name="Burton P."/>
            <person name="Vavrova-Anderson J."/>
            <person name="Brown R."/>
            <person name="Browne H."/>
            <person name="Corton N."/>
            <person name="Hauser H."/>
            <person name="Gamble J."/>
            <person name="Gilderthorp R."/>
            <person name="Marcello L."/>
            <person name="McQuillan J."/>
            <person name="Otto T.D."/>
            <person name="Quail M.A."/>
            <person name="Sanders M.J."/>
            <person name="van Tonder A."/>
            <person name="Ginger M.L."/>
            <person name="Field M.C."/>
            <person name="Barry J.D."/>
            <person name="Hertz-Fowler C."/>
            <person name="Berriman M."/>
        </authorList>
    </citation>
    <scope>NUCLEOTIDE SEQUENCE</scope>
    <source>
        <strain evidence="2">IL3000</strain>
    </source>
</reference>
<sequence length="103" mass="11868">MYWKVSADEKLISERIGVSKWRGYFTSREFCSFLVLINASHTGTSLLWLLISRRTGRISACFFVVAWGHKSPPSCVFPLYLTKQSFFIPPYPHLTLLSHPSQK</sequence>
<keyword evidence="1" id="KW-0472">Membrane</keyword>
<evidence type="ECO:0000313" key="2">
    <source>
        <dbReference type="EMBL" id="CCC92840.1"/>
    </source>
</evidence>
<gene>
    <name evidence="2" type="ORF">TCIL3000_9_2370</name>
</gene>